<feature type="coiled-coil region" evidence="1">
    <location>
        <begin position="61"/>
        <end position="95"/>
    </location>
</feature>
<accession>A0A2Z4NDV5</accession>
<gene>
    <name evidence="2" type="ORF">DP065_03005</name>
</gene>
<name>A0A2Z4NDV5_9BACT</name>
<dbReference type="RefSeq" id="WP_033178933.1">
    <property type="nucleotide sequence ID" value="NZ_CP030140.1"/>
</dbReference>
<dbReference type="AlphaFoldDB" id="A0A2Z4NDV5"/>
<sequence>MKEIFEKIATTLNLNLEDVLNQFNLTLESKPEEFKKALGVYSIFETKDKHEEYINKVLKSKEQQISQLQEIDKENKQALEMLKNENELINQKQTETINKLNQLIKSEWQNLGIKRDFEKSGFDLANLDLSNIKQSLLNFAENEGYAINKPQGLNHNQDTTPILTKQGFKNVNGAITKE</sequence>
<evidence type="ECO:0000313" key="2">
    <source>
        <dbReference type="EMBL" id="AWX69698.1"/>
    </source>
</evidence>
<protein>
    <submittedName>
        <fullName evidence="2">Uncharacterized protein</fullName>
    </submittedName>
</protein>
<keyword evidence="3" id="KW-1185">Reference proteome</keyword>
<keyword evidence="1" id="KW-0175">Coiled coil</keyword>
<dbReference type="Proteomes" id="UP000250218">
    <property type="component" value="Chromosome"/>
</dbReference>
<dbReference type="KEGG" id="mane:DP065_03005"/>
<reference evidence="3" key="1">
    <citation type="submission" date="2018-06" db="EMBL/GenBank/DDBJ databases">
        <title>Complete genome sequences of Mycoplasma anatis, M. anseris and M. cloacale type strains.</title>
        <authorList>
            <person name="Grozner D."/>
            <person name="Forro B."/>
            <person name="Sulyok K.M."/>
            <person name="Marton S."/>
            <person name="Kreizinger Z."/>
            <person name="Banyai K."/>
            <person name="Gyuranecz M."/>
        </authorList>
    </citation>
    <scope>NUCLEOTIDE SEQUENCE [LARGE SCALE GENOMIC DNA]</scope>
    <source>
        <strain evidence="3">ATCC 49234</strain>
    </source>
</reference>
<organism evidence="2 3">
    <name type="scientific">[Mycoplasma] anseris</name>
    <dbReference type="NCBI Taxonomy" id="92400"/>
    <lineage>
        <taxon>Bacteria</taxon>
        <taxon>Bacillati</taxon>
        <taxon>Mycoplasmatota</taxon>
        <taxon>Mycoplasmoidales</taxon>
        <taxon>Metamycoplasmataceae</taxon>
        <taxon>Metamycoplasma</taxon>
    </lineage>
</organism>
<dbReference type="EMBL" id="CP030140">
    <property type="protein sequence ID" value="AWX69698.1"/>
    <property type="molecule type" value="Genomic_DNA"/>
</dbReference>
<proteinExistence type="predicted"/>
<evidence type="ECO:0000256" key="1">
    <source>
        <dbReference type="SAM" id="Coils"/>
    </source>
</evidence>
<evidence type="ECO:0000313" key="3">
    <source>
        <dbReference type="Proteomes" id="UP000250218"/>
    </source>
</evidence>